<dbReference type="SMART" id="SM00389">
    <property type="entry name" value="HOX"/>
    <property type="match status" value="1"/>
</dbReference>
<protein>
    <submittedName>
        <fullName evidence="12">Cone-rod homeobox protein-like</fullName>
    </submittedName>
</protein>
<evidence type="ECO:0000313" key="12">
    <source>
        <dbReference type="RefSeq" id="XP_011494462.1"/>
    </source>
</evidence>
<dbReference type="GO" id="GO:0045944">
    <property type="term" value="P:positive regulation of transcription by RNA polymerase II"/>
    <property type="evidence" value="ECO:0007669"/>
    <property type="project" value="UniProtKB-ARBA"/>
</dbReference>
<dbReference type="GeneID" id="105359546"/>
<dbReference type="RefSeq" id="XP_011494462.1">
    <property type="nucleotide sequence ID" value="XM_011496160.1"/>
</dbReference>
<keyword evidence="5 7" id="KW-0371">Homeobox</keyword>
<dbReference type="Pfam" id="PF00046">
    <property type="entry name" value="Homeodomain"/>
    <property type="match status" value="1"/>
</dbReference>
<organism evidence="11 12">
    <name type="scientific">Ceratosolen solmsi marchali</name>
    <dbReference type="NCBI Taxonomy" id="326594"/>
    <lineage>
        <taxon>Eukaryota</taxon>
        <taxon>Metazoa</taxon>
        <taxon>Ecdysozoa</taxon>
        <taxon>Arthropoda</taxon>
        <taxon>Hexapoda</taxon>
        <taxon>Insecta</taxon>
        <taxon>Pterygota</taxon>
        <taxon>Neoptera</taxon>
        <taxon>Endopterygota</taxon>
        <taxon>Hymenoptera</taxon>
        <taxon>Apocrita</taxon>
        <taxon>Proctotrupomorpha</taxon>
        <taxon>Chalcidoidea</taxon>
        <taxon>Agaonidae</taxon>
        <taxon>Agaoninae</taxon>
        <taxon>Ceratosolen</taxon>
    </lineage>
</organism>
<evidence type="ECO:0000256" key="6">
    <source>
        <dbReference type="ARBA" id="ARBA00023242"/>
    </source>
</evidence>
<evidence type="ECO:0000313" key="11">
    <source>
        <dbReference type="Proteomes" id="UP000695007"/>
    </source>
</evidence>
<dbReference type="AlphaFoldDB" id="A0AAJ6VK25"/>
<dbReference type="KEGG" id="csol:105359546"/>
<reference evidence="12" key="1">
    <citation type="submission" date="2025-08" db="UniProtKB">
        <authorList>
            <consortium name="RefSeq"/>
        </authorList>
    </citation>
    <scope>IDENTIFICATION</scope>
</reference>
<accession>A0AAJ6VK25</accession>
<dbReference type="PANTHER" id="PTHR45793">
    <property type="entry name" value="HOMEOBOX PROTEIN"/>
    <property type="match status" value="1"/>
</dbReference>
<dbReference type="CDD" id="cd00086">
    <property type="entry name" value="homeodomain"/>
    <property type="match status" value="1"/>
</dbReference>
<evidence type="ECO:0000256" key="5">
    <source>
        <dbReference type="ARBA" id="ARBA00023155"/>
    </source>
</evidence>
<feature type="domain" description="Homeobox" evidence="10">
    <location>
        <begin position="94"/>
        <end position="154"/>
    </location>
</feature>
<dbReference type="GO" id="GO:0000981">
    <property type="term" value="F:DNA-binding transcription factor activity, RNA polymerase II-specific"/>
    <property type="evidence" value="ECO:0007669"/>
    <property type="project" value="InterPro"/>
</dbReference>
<proteinExistence type="predicted"/>
<feature type="region of interest" description="Disordered" evidence="9">
    <location>
        <begin position="153"/>
        <end position="199"/>
    </location>
</feature>
<comment type="subcellular location">
    <subcellularLocation>
        <location evidence="1 7 8">Nucleus</location>
    </subcellularLocation>
</comment>
<keyword evidence="3" id="KW-0524">Neurogenesis</keyword>
<evidence type="ECO:0000256" key="1">
    <source>
        <dbReference type="ARBA" id="ARBA00004123"/>
    </source>
</evidence>
<dbReference type="InterPro" id="IPR017970">
    <property type="entry name" value="Homeobox_CS"/>
</dbReference>
<dbReference type="GO" id="GO:0000978">
    <property type="term" value="F:RNA polymerase II cis-regulatory region sequence-specific DNA binding"/>
    <property type="evidence" value="ECO:0007669"/>
    <property type="project" value="TreeGrafter"/>
</dbReference>
<evidence type="ECO:0000259" key="10">
    <source>
        <dbReference type="PROSITE" id="PS50071"/>
    </source>
</evidence>
<dbReference type="GO" id="GO:0005634">
    <property type="term" value="C:nucleus"/>
    <property type="evidence" value="ECO:0007669"/>
    <property type="project" value="UniProtKB-SubCell"/>
</dbReference>
<keyword evidence="2" id="KW-0217">Developmental protein</keyword>
<feature type="compositionally biased region" description="Low complexity" evidence="9">
    <location>
        <begin position="212"/>
        <end position="228"/>
    </location>
</feature>
<evidence type="ECO:0000256" key="2">
    <source>
        <dbReference type="ARBA" id="ARBA00022473"/>
    </source>
</evidence>
<evidence type="ECO:0000256" key="8">
    <source>
        <dbReference type="RuleBase" id="RU000682"/>
    </source>
</evidence>
<dbReference type="FunFam" id="1.10.10.60:FF:000068">
    <property type="entry name" value="Orthodenticle homeobox 1"/>
    <property type="match status" value="1"/>
</dbReference>
<evidence type="ECO:0000256" key="7">
    <source>
        <dbReference type="PROSITE-ProRule" id="PRU00108"/>
    </source>
</evidence>
<keyword evidence="11" id="KW-1185">Reference proteome</keyword>
<dbReference type="InterPro" id="IPR001356">
    <property type="entry name" value="HD"/>
</dbReference>
<name>A0AAJ6VK25_9HYME</name>
<gene>
    <name evidence="12" type="primary">LOC105359546</name>
</gene>
<feature type="compositionally biased region" description="Low complexity" evidence="9">
    <location>
        <begin position="258"/>
        <end position="272"/>
    </location>
</feature>
<evidence type="ECO:0000256" key="3">
    <source>
        <dbReference type="ARBA" id="ARBA00022902"/>
    </source>
</evidence>
<dbReference type="Gene3D" id="1.10.10.60">
    <property type="entry name" value="Homeodomain-like"/>
    <property type="match status" value="1"/>
</dbReference>
<dbReference type="CTD" id="100118780"/>
<feature type="DNA-binding region" description="Homeobox" evidence="7">
    <location>
        <begin position="96"/>
        <end position="155"/>
    </location>
</feature>
<evidence type="ECO:0000256" key="4">
    <source>
        <dbReference type="ARBA" id="ARBA00023125"/>
    </source>
</evidence>
<dbReference type="PROSITE" id="PS50071">
    <property type="entry name" value="HOMEOBOX_2"/>
    <property type="match status" value="1"/>
</dbReference>
<feature type="region of interest" description="Disordered" evidence="9">
    <location>
        <begin position="258"/>
        <end position="286"/>
    </location>
</feature>
<keyword evidence="6 7" id="KW-0539">Nucleus</keyword>
<sequence>MWPNSLGGGGGCGGAAAATELGGLAAAAAAASSTSATDLFGPAGFGPGAAGPYGPLKTGPYVGALGMPPIEALHSSIGYPGCAPAGESYYCNPRKQRRERTTFTRAQLDVLEGLFSKTRYPDIFMREEVALKINLPESRVQVWFKNRRAKCRQQQKQQQQQQQQQQDKSPRTKKLSASSPAVSGNPPPGKSPSIATTPTAAATAAAVPAATPLSGGTAGSAASSPALLRDSPQYKPTTGSATSSLLLTASTTPPSLGGTVYSSGGSSSSIWSPAVTESGANGPGFPGEHQRLAAWATTSSQQQCYQNYTSYYSNMDYLSPTSHQLNVVESGGANGLDNAWPRTRDESASSWFYNSAGWGERK</sequence>
<dbReference type="InterPro" id="IPR009057">
    <property type="entry name" value="Homeodomain-like_sf"/>
</dbReference>
<dbReference type="GO" id="GO:0007399">
    <property type="term" value="P:nervous system development"/>
    <property type="evidence" value="ECO:0007669"/>
    <property type="project" value="UniProtKB-KW"/>
</dbReference>
<keyword evidence="4 7" id="KW-0238">DNA-binding</keyword>
<dbReference type="SUPFAM" id="SSF46689">
    <property type="entry name" value="Homeodomain-like"/>
    <property type="match status" value="1"/>
</dbReference>
<feature type="compositionally biased region" description="Low complexity" evidence="9">
    <location>
        <begin position="154"/>
        <end position="166"/>
    </location>
</feature>
<evidence type="ECO:0000256" key="9">
    <source>
        <dbReference type="SAM" id="MobiDB-lite"/>
    </source>
</evidence>
<dbReference type="PROSITE" id="PS00027">
    <property type="entry name" value="HOMEOBOX_1"/>
    <property type="match status" value="1"/>
</dbReference>
<feature type="region of interest" description="Disordered" evidence="9">
    <location>
        <begin position="212"/>
        <end position="240"/>
    </location>
</feature>
<dbReference type="Proteomes" id="UP000695007">
    <property type="component" value="Unplaced"/>
</dbReference>
<dbReference type="PANTHER" id="PTHR45793:SF5">
    <property type="entry name" value="HOMEOTIC PROTEIN OCELLILESS"/>
    <property type="match status" value="1"/>
</dbReference>